<dbReference type="InterPro" id="IPR038987">
    <property type="entry name" value="MoeA-like"/>
</dbReference>
<comment type="similarity">
    <text evidence="3 6">Belongs to the MoeA family.</text>
</comment>
<dbReference type="GO" id="GO:0046872">
    <property type="term" value="F:metal ion binding"/>
    <property type="evidence" value="ECO:0007669"/>
    <property type="project" value="UniProtKB-UniRule"/>
</dbReference>
<evidence type="ECO:0000256" key="2">
    <source>
        <dbReference type="ARBA" id="ARBA00005046"/>
    </source>
</evidence>
<dbReference type="SUPFAM" id="SSF63867">
    <property type="entry name" value="MoeA C-terminal domain-like"/>
    <property type="match status" value="1"/>
</dbReference>
<sequence>MMFDAVLTVDWSGGNDRGKSPKRDAIWTCIGRNGVAEKPIYHRNRQDAEIYILDTLKNERHAGRRILAAFDLCFAFPHGFAEKLTGNPDPLALWDWFEERVEDSPTKNNRFDLAARINAQFPGVGPFWGNGLQRDIPDLPRKGTNRADHGFPEKRKTDVVAKGAFSPWQLAGAGAVGSQVIMGFPTLSRIRNRLSRDVTVWPFETPDSDIVLAETYFSLLPQALAGHTHPIKDAAQVSLYAATFSGLSNAAWAELLEHDADDEGWVLGLGKEHLLTSTLAPPPLRNDCFALPQGAHWTPVDEALDHLRENLQPVTGTETVAVYDAAQRVLAADAIAQRSHPPAPNSAVDGYALLGPLPPGSHAIPLVAGRAAAGFPFEGTVPDGHAVRILTGANMPAGTDTVILQEDVTATDTHIALHGPIKSGANSRRAGEDMQAGRAILKAGRKLTAADLGTMTAVGISEVSVRSRLRVGVLSTGDELRNPQEGADAGQIFDANRPMLLANLKAWGFDAIDLGRAPDNRAKLRKILTKGAARCDAMLTSGGASAGDEDHMSALLQDTGTLALWRVAMKPGRPLALGIWDGVPVFGLPGNPVAAQVCALVFAYPALHLIAGAGWRTPTGYQLPAAFSKSKKAGRREYLRARIHDGQVETFASEGSGRISGLSWATGLVELPDAAITVAPGELVHYIPFAGFNV</sequence>
<dbReference type="Pfam" id="PF00994">
    <property type="entry name" value="MoCF_biosynth"/>
    <property type="match status" value="1"/>
</dbReference>
<dbReference type="NCBIfam" id="TIGR00177">
    <property type="entry name" value="molyb_syn"/>
    <property type="match status" value="1"/>
</dbReference>
<dbReference type="Proteomes" id="UP000199167">
    <property type="component" value="Unassembled WGS sequence"/>
</dbReference>
<keyword evidence="4 6" id="KW-0501">Molybdenum cofactor biosynthesis</keyword>
<dbReference type="GO" id="GO:0006777">
    <property type="term" value="P:Mo-molybdopterin cofactor biosynthetic process"/>
    <property type="evidence" value="ECO:0007669"/>
    <property type="project" value="UniProtKB-UniRule"/>
</dbReference>
<dbReference type="InterPro" id="IPR001453">
    <property type="entry name" value="MoaB/Mog_dom"/>
</dbReference>
<dbReference type="AlphaFoldDB" id="A0A1I0RE48"/>
<dbReference type="SUPFAM" id="SSF53218">
    <property type="entry name" value="Molybdenum cofactor biosynthesis proteins"/>
    <property type="match status" value="1"/>
</dbReference>
<dbReference type="InterPro" id="IPR008284">
    <property type="entry name" value="MoCF_biosynth_CS"/>
</dbReference>
<dbReference type="SMART" id="SM00852">
    <property type="entry name" value="MoCF_biosynth"/>
    <property type="match status" value="1"/>
</dbReference>
<comment type="function">
    <text evidence="1 6">Catalyzes the insertion of molybdate into adenylated molybdopterin with the concomitant release of AMP.</text>
</comment>
<dbReference type="EC" id="2.10.1.1" evidence="6"/>
<dbReference type="PANTHER" id="PTHR10192">
    <property type="entry name" value="MOLYBDOPTERIN BIOSYNTHESIS PROTEIN"/>
    <property type="match status" value="1"/>
</dbReference>
<accession>A0A1I0RE48</accession>
<protein>
    <recommendedName>
        <fullName evidence="6">Molybdopterin molybdenumtransferase</fullName>
        <ecNumber evidence="6">2.10.1.1</ecNumber>
    </recommendedName>
</protein>
<dbReference type="FunFam" id="3.40.980.10:FF:000001">
    <property type="entry name" value="Molybdopterin molybdenumtransferase"/>
    <property type="match status" value="1"/>
</dbReference>
<dbReference type="Gene3D" id="2.170.190.11">
    <property type="entry name" value="Molybdopterin biosynthesis moea protein, domain 3"/>
    <property type="match status" value="1"/>
</dbReference>
<reference evidence="8 9" key="1">
    <citation type="submission" date="2016-10" db="EMBL/GenBank/DDBJ databases">
        <authorList>
            <person name="de Groot N.N."/>
        </authorList>
    </citation>
    <scope>NUCLEOTIDE SEQUENCE [LARGE SCALE GENOMIC DNA]</scope>
    <source>
        <strain evidence="8 9">DSM 17925</strain>
    </source>
</reference>
<dbReference type="InterPro" id="IPR005110">
    <property type="entry name" value="MoeA_linker/N"/>
</dbReference>
<dbReference type="Gene3D" id="2.40.340.10">
    <property type="entry name" value="MoeA, C-terminal, domain IV"/>
    <property type="match status" value="1"/>
</dbReference>
<dbReference type="Gene3D" id="3.90.105.10">
    <property type="entry name" value="Molybdopterin biosynthesis moea protein, domain 2"/>
    <property type="match status" value="1"/>
</dbReference>
<dbReference type="Gene3D" id="3.40.980.10">
    <property type="entry name" value="MoaB/Mog-like domain"/>
    <property type="match status" value="1"/>
</dbReference>
<dbReference type="PROSITE" id="PS01079">
    <property type="entry name" value="MOCF_BIOSYNTHESIS_2"/>
    <property type="match status" value="1"/>
</dbReference>
<evidence type="ECO:0000256" key="4">
    <source>
        <dbReference type="ARBA" id="ARBA00023150"/>
    </source>
</evidence>
<evidence type="ECO:0000256" key="1">
    <source>
        <dbReference type="ARBA" id="ARBA00002901"/>
    </source>
</evidence>
<dbReference type="EMBL" id="FOIZ01000002">
    <property type="protein sequence ID" value="SEW39119.1"/>
    <property type="molecule type" value="Genomic_DNA"/>
</dbReference>
<comment type="pathway">
    <text evidence="2 6">Cofactor biosynthesis; molybdopterin biosynthesis.</text>
</comment>
<evidence type="ECO:0000259" key="7">
    <source>
        <dbReference type="SMART" id="SM00852"/>
    </source>
</evidence>
<comment type="cofactor">
    <cofactor evidence="6">
        <name>Mg(2+)</name>
        <dbReference type="ChEBI" id="CHEBI:18420"/>
    </cofactor>
</comment>
<dbReference type="Pfam" id="PF03454">
    <property type="entry name" value="MoeA_C"/>
    <property type="match status" value="1"/>
</dbReference>
<dbReference type="PANTHER" id="PTHR10192:SF5">
    <property type="entry name" value="GEPHYRIN"/>
    <property type="match status" value="1"/>
</dbReference>
<dbReference type="NCBIfam" id="NF045515">
    <property type="entry name" value="Glp_gephyrin"/>
    <property type="match status" value="1"/>
</dbReference>
<organism evidence="8 9">
    <name type="scientific">Cognatiyoonia koreensis</name>
    <dbReference type="NCBI Taxonomy" id="364200"/>
    <lineage>
        <taxon>Bacteria</taxon>
        <taxon>Pseudomonadati</taxon>
        <taxon>Pseudomonadota</taxon>
        <taxon>Alphaproteobacteria</taxon>
        <taxon>Rhodobacterales</taxon>
        <taxon>Paracoccaceae</taxon>
        <taxon>Cognatiyoonia</taxon>
    </lineage>
</organism>
<evidence type="ECO:0000313" key="8">
    <source>
        <dbReference type="EMBL" id="SEW39119.1"/>
    </source>
</evidence>
<dbReference type="UniPathway" id="UPA00344"/>
<dbReference type="SUPFAM" id="SSF63882">
    <property type="entry name" value="MoeA N-terminal region -like"/>
    <property type="match status" value="1"/>
</dbReference>
<keyword evidence="6" id="KW-0479">Metal-binding</keyword>
<dbReference type="RefSeq" id="WP_089995388.1">
    <property type="nucleotide sequence ID" value="NZ_FOIZ01000002.1"/>
</dbReference>
<gene>
    <name evidence="8" type="ORF">SAMN04488515_2556</name>
</gene>
<evidence type="ECO:0000256" key="3">
    <source>
        <dbReference type="ARBA" id="ARBA00010763"/>
    </source>
</evidence>
<dbReference type="InterPro" id="IPR036688">
    <property type="entry name" value="MoeA_C_domain_IV_sf"/>
</dbReference>
<proteinExistence type="inferred from homology"/>
<keyword evidence="6 8" id="KW-0808">Transferase</keyword>
<dbReference type="Pfam" id="PF03453">
    <property type="entry name" value="MoeA_N"/>
    <property type="match status" value="1"/>
</dbReference>
<evidence type="ECO:0000313" key="9">
    <source>
        <dbReference type="Proteomes" id="UP000199167"/>
    </source>
</evidence>
<keyword evidence="6" id="KW-0460">Magnesium</keyword>
<dbReference type="OrthoDB" id="9804758at2"/>
<dbReference type="InterPro" id="IPR036135">
    <property type="entry name" value="MoeA_linker/N_sf"/>
</dbReference>
<dbReference type="CDD" id="cd00887">
    <property type="entry name" value="MoeA"/>
    <property type="match status" value="1"/>
</dbReference>
<dbReference type="InterPro" id="IPR005111">
    <property type="entry name" value="MoeA_C_domain_IV"/>
</dbReference>
<dbReference type="GO" id="GO:0061599">
    <property type="term" value="F:molybdopterin molybdotransferase activity"/>
    <property type="evidence" value="ECO:0007669"/>
    <property type="project" value="UniProtKB-UniRule"/>
</dbReference>
<name>A0A1I0RE48_9RHOB</name>
<evidence type="ECO:0000256" key="5">
    <source>
        <dbReference type="ARBA" id="ARBA00047317"/>
    </source>
</evidence>
<keyword evidence="6" id="KW-0500">Molybdenum</keyword>
<evidence type="ECO:0000256" key="6">
    <source>
        <dbReference type="RuleBase" id="RU365090"/>
    </source>
</evidence>
<feature type="domain" description="MoaB/Mog" evidence="7">
    <location>
        <begin position="472"/>
        <end position="609"/>
    </location>
</feature>
<keyword evidence="9" id="KW-1185">Reference proteome</keyword>
<dbReference type="STRING" id="364200.SAMN04488515_2556"/>
<comment type="catalytic activity">
    <reaction evidence="5">
        <text>adenylyl-molybdopterin + molybdate = Mo-molybdopterin + AMP + H(+)</text>
        <dbReference type="Rhea" id="RHEA:35047"/>
        <dbReference type="ChEBI" id="CHEBI:15378"/>
        <dbReference type="ChEBI" id="CHEBI:36264"/>
        <dbReference type="ChEBI" id="CHEBI:62727"/>
        <dbReference type="ChEBI" id="CHEBI:71302"/>
        <dbReference type="ChEBI" id="CHEBI:456215"/>
        <dbReference type="EC" id="2.10.1.1"/>
    </reaction>
</comment>
<dbReference type="InterPro" id="IPR036425">
    <property type="entry name" value="MoaB/Mog-like_dom_sf"/>
</dbReference>
<dbReference type="GO" id="GO:0005829">
    <property type="term" value="C:cytosol"/>
    <property type="evidence" value="ECO:0007669"/>
    <property type="project" value="TreeGrafter"/>
</dbReference>